<dbReference type="Proteomes" id="UP001232973">
    <property type="component" value="Unassembled WGS sequence"/>
</dbReference>
<keyword evidence="3" id="KW-1185">Reference proteome</keyword>
<name>A0ABT9XEK8_9BACL</name>
<dbReference type="InterPro" id="IPR001387">
    <property type="entry name" value="Cro/C1-type_HTH"/>
</dbReference>
<dbReference type="Gene3D" id="1.10.260.40">
    <property type="entry name" value="lambda repressor-like DNA-binding domains"/>
    <property type="match status" value="1"/>
</dbReference>
<comment type="caution">
    <text evidence="2">The sequence shown here is derived from an EMBL/GenBank/DDBJ whole genome shotgun (WGS) entry which is preliminary data.</text>
</comment>
<dbReference type="SMART" id="SM00530">
    <property type="entry name" value="HTH_XRE"/>
    <property type="match status" value="1"/>
</dbReference>
<gene>
    <name evidence="2" type="ORF">J2S03_000057</name>
</gene>
<dbReference type="Pfam" id="PF01381">
    <property type="entry name" value="HTH_3"/>
    <property type="match status" value="1"/>
</dbReference>
<proteinExistence type="predicted"/>
<evidence type="ECO:0000259" key="1">
    <source>
        <dbReference type="PROSITE" id="PS50943"/>
    </source>
</evidence>
<accession>A0ABT9XEK8</accession>
<evidence type="ECO:0000313" key="3">
    <source>
        <dbReference type="Proteomes" id="UP001232973"/>
    </source>
</evidence>
<sequence>MGWFGLGRPRTRFGKWMEEQGVTQEELSQKSGVSRGTISRLASKDDARPGWRNRKKLREALRAYDEEYADDFWDD</sequence>
<organism evidence="2 3">
    <name type="scientific">Alicyclobacillus cycloheptanicus</name>
    <dbReference type="NCBI Taxonomy" id="1457"/>
    <lineage>
        <taxon>Bacteria</taxon>
        <taxon>Bacillati</taxon>
        <taxon>Bacillota</taxon>
        <taxon>Bacilli</taxon>
        <taxon>Bacillales</taxon>
        <taxon>Alicyclobacillaceae</taxon>
        <taxon>Alicyclobacillus</taxon>
    </lineage>
</organism>
<dbReference type="PROSITE" id="PS50943">
    <property type="entry name" value="HTH_CROC1"/>
    <property type="match status" value="1"/>
</dbReference>
<protein>
    <submittedName>
        <fullName evidence="2">Transcriptional regulator with XRE-family HTH domain</fullName>
    </submittedName>
</protein>
<dbReference type="CDD" id="cd00093">
    <property type="entry name" value="HTH_XRE"/>
    <property type="match status" value="1"/>
</dbReference>
<dbReference type="EMBL" id="JAUSTP010000001">
    <property type="protein sequence ID" value="MDQ0188253.1"/>
    <property type="molecule type" value="Genomic_DNA"/>
</dbReference>
<feature type="domain" description="HTH cro/C1-type" evidence="1">
    <location>
        <begin position="15"/>
        <end position="41"/>
    </location>
</feature>
<dbReference type="InterPro" id="IPR010982">
    <property type="entry name" value="Lambda_DNA-bd_dom_sf"/>
</dbReference>
<dbReference type="SUPFAM" id="SSF47413">
    <property type="entry name" value="lambda repressor-like DNA-binding domains"/>
    <property type="match status" value="1"/>
</dbReference>
<evidence type="ECO:0000313" key="2">
    <source>
        <dbReference type="EMBL" id="MDQ0188253.1"/>
    </source>
</evidence>
<dbReference type="RefSeq" id="WP_274455669.1">
    <property type="nucleotide sequence ID" value="NZ_CP067097.1"/>
</dbReference>
<reference evidence="2 3" key="1">
    <citation type="submission" date="2023-07" db="EMBL/GenBank/DDBJ databases">
        <title>Genomic Encyclopedia of Type Strains, Phase IV (KMG-IV): sequencing the most valuable type-strain genomes for metagenomic binning, comparative biology and taxonomic classification.</title>
        <authorList>
            <person name="Goeker M."/>
        </authorList>
    </citation>
    <scope>NUCLEOTIDE SEQUENCE [LARGE SCALE GENOMIC DNA]</scope>
    <source>
        <strain evidence="2 3">DSM 4006</strain>
    </source>
</reference>